<keyword evidence="1" id="KW-0812">Transmembrane</keyword>
<evidence type="ECO:0008006" key="4">
    <source>
        <dbReference type="Google" id="ProtNLM"/>
    </source>
</evidence>
<organism evidence="2 3">
    <name type="scientific">Croceivirga thetidis</name>
    <dbReference type="NCBI Taxonomy" id="2721623"/>
    <lineage>
        <taxon>Bacteria</taxon>
        <taxon>Pseudomonadati</taxon>
        <taxon>Bacteroidota</taxon>
        <taxon>Flavobacteriia</taxon>
        <taxon>Flavobacteriales</taxon>
        <taxon>Flavobacteriaceae</taxon>
        <taxon>Croceivirga</taxon>
    </lineage>
</organism>
<accession>A0ABX1GRQ5</accession>
<evidence type="ECO:0000313" key="2">
    <source>
        <dbReference type="EMBL" id="NKI32313.1"/>
    </source>
</evidence>
<feature type="transmembrane region" description="Helical" evidence="1">
    <location>
        <begin position="97"/>
        <end position="117"/>
    </location>
</feature>
<reference evidence="2 3" key="1">
    <citation type="submission" date="2020-04" db="EMBL/GenBank/DDBJ databases">
        <authorList>
            <person name="Yoon J."/>
        </authorList>
    </citation>
    <scope>NUCLEOTIDE SEQUENCE [LARGE SCALE GENOMIC DNA]</scope>
    <source>
        <strain evidence="2 3">DJ-13</strain>
    </source>
</reference>
<proteinExistence type="predicted"/>
<keyword evidence="1" id="KW-0472">Membrane</keyword>
<comment type="caution">
    <text evidence="2">The sequence shown here is derived from an EMBL/GenBank/DDBJ whole genome shotgun (WGS) entry which is preliminary data.</text>
</comment>
<dbReference type="NCBIfam" id="NF047558">
    <property type="entry name" value="TPR_END_plus"/>
    <property type="match status" value="1"/>
</dbReference>
<name>A0ABX1GRQ5_9FLAO</name>
<dbReference type="RefSeq" id="WP_168552524.1">
    <property type="nucleotide sequence ID" value="NZ_JAAWWL010000002.1"/>
</dbReference>
<dbReference type="Gene3D" id="1.25.40.10">
    <property type="entry name" value="Tetratricopeptide repeat domain"/>
    <property type="match status" value="1"/>
</dbReference>
<gene>
    <name evidence="2" type="ORF">HCU67_10195</name>
</gene>
<feature type="transmembrane region" description="Helical" evidence="1">
    <location>
        <begin position="46"/>
        <end position="66"/>
    </location>
</feature>
<feature type="transmembrane region" description="Helical" evidence="1">
    <location>
        <begin position="21"/>
        <end position="40"/>
    </location>
</feature>
<evidence type="ECO:0000256" key="1">
    <source>
        <dbReference type="SAM" id="Phobius"/>
    </source>
</evidence>
<keyword evidence="3" id="KW-1185">Reference proteome</keyword>
<sequence>MNIKEFIKECQKWDVFKKLSIYIVTSWLLIQVLGSTWESLGLPKVVNTYLLLILLVGFPFYIFFVWKYQISPYIKQSVADPEALDIDNSYKRRFQRIYFGALSIVALFALLGVASIAKNKLRNTNNFPEFEESNKIAVLKFDNNTGNAEYDIVGKMAADWLMHGITQYKAGQVVSPKIIEDYTEVLKSSYSGEGNENVITKFIKPSKVINGDFYLKDGDLVMQCAITDGLMNKTLISFDYTVCDIDNSLNCIEDLKQSALTYLIQGDSLDALNLQETPPKFDAYRYKLEAEEKYAGQPNRYLELLNKAIAADPNYFEPKVLRVVHFYNEEKYSIADSLLRDLAFNSRGTERQANLLRMYRSLLDGNNRNATSYFEREYNYAPFHLSSNSTMMVLTQQYINRPAYIDDIFNAIDMARLDVLGCTHCQYRYYIKAFALIELDKPNEAVALLEPLVLKNRGLALLKKALLVAYTRSGNLEKVNSFLKDIEVYNEHDILLNSNLTVGRELLLQGKKMEAEPYFQKVLAEHGSHSELEIMAEANYYLENFTVASEILFSLQENDSDLTPYSLSMLAVSLEKSNQKSKAKEVLTLLEEFQGPYLFGTVDYALARYHASDEDREKTIYHLKRAVASGAQFEPDSFKNDPHFNFLKDSPEFNNILTFWH</sequence>
<dbReference type="SUPFAM" id="SSF81901">
    <property type="entry name" value="HCP-like"/>
    <property type="match status" value="1"/>
</dbReference>
<protein>
    <recommendedName>
        <fullName evidence="4">Tetratricopeptide repeat protein</fullName>
    </recommendedName>
</protein>
<dbReference type="Proteomes" id="UP000718451">
    <property type="component" value="Unassembled WGS sequence"/>
</dbReference>
<keyword evidence="1" id="KW-1133">Transmembrane helix</keyword>
<dbReference type="InterPro" id="IPR011990">
    <property type="entry name" value="TPR-like_helical_dom_sf"/>
</dbReference>
<dbReference type="EMBL" id="JAAWWL010000002">
    <property type="protein sequence ID" value="NKI32313.1"/>
    <property type="molecule type" value="Genomic_DNA"/>
</dbReference>
<evidence type="ECO:0000313" key="3">
    <source>
        <dbReference type="Proteomes" id="UP000718451"/>
    </source>
</evidence>